<keyword evidence="6" id="KW-1185">Reference proteome</keyword>
<evidence type="ECO:0000313" key="5">
    <source>
        <dbReference type="EMBL" id="MCX2978827.1"/>
    </source>
</evidence>
<comment type="catalytic activity">
    <reaction evidence="2">
        <text>2 GTP = 3',3'-c-di-GMP + 2 diphosphate</text>
        <dbReference type="Rhea" id="RHEA:24898"/>
        <dbReference type="ChEBI" id="CHEBI:33019"/>
        <dbReference type="ChEBI" id="CHEBI:37565"/>
        <dbReference type="ChEBI" id="CHEBI:58805"/>
        <dbReference type="EC" id="2.7.7.65"/>
    </reaction>
</comment>
<dbReference type="PANTHER" id="PTHR45138:SF9">
    <property type="entry name" value="DIGUANYLATE CYCLASE DGCM-RELATED"/>
    <property type="match status" value="1"/>
</dbReference>
<dbReference type="InterPro" id="IPR043128">
    <property type="entry name" value="Rev_trsase/Diguanyl_cyclase"/>
</dbReference>
<evidence type="ECO:0000256" key="2">
    <source>
        <dbReference type="ARBA" id="ARBA00034247"/>
    </source>
</evidence>
<dbReference type="EMBL" id="SHNO01000001">
    <property type="protein sequence ID" value="MCX2978827.1"/>
    <property type="molecule type" value="Genomic_DNA"/>
</dbReference>
<proteinExistence type="predicted"/>
<evidence type="ECO:0000256" key="1">
    <source>
        <dbReference type="ARBA" id="ARBA00012528"/>
    </source>
</evidence>
<dbReference type="EC" id="2.7.7.65" evidence="1"/>
<name>A0ABT3TBH4_9GAMM</name>
<dbReference type="SMART" id="SM00267">
    <property type="entry name" value="GGDEF"/>
    <property type="match status" value="1"/>
</dbReference>
<reference evidence="5" key="1">
    <citation type="submission" date="2019-02" db="EMBL/GenBank/DDBJ databases">
        <authorList>
            <person name="Li S.-H."/>
        </authorList>
    </citation>
    <scope>NUCLEOTIDE SEQUENCE</scope>
    <source>
        <strain evidence="5">IMCC11814</strain>
    </source>
</reference>
<dbReference type="PROSITE" id="PS50887">
    <property type="entry name" value="GGDEF"/>
    <property type="match status" value="1"/>
</dbReference>
<sequence>MLLTIIATACFLAAVVVISGLVGFGTNISLQFASGWLVFLSAVLLTWPHLSVNKRGVIALLILASLIARWSYSWLIAPPREAMIGILIVLLYTPVLIVITTLMFSGKAVFIGILVGVALGTISFFGTSREVLAPLYLNDWRIAPLILCVYALFAWLLKRWVNERYALELSAQREQQLTLESNTDQLTGLANRRACDARFQQLDAGPRKYAIIMLDLDHFKQVNDTHGHNEGDRVLRRVVSLLIGKLRPNDFIARWGGEEFLVILESISSTDAKAVSDALCQGIEDGTANDTIPITVSLGLALSANGQTAMATLKSADDALYAAKTAGRNRVRIAFQSEKEPSLA</sequence>
<dbReference type="Proteomes" id="UP001143304">
    <property type="component" value="Unassembled WGS sequence"/>
</dbReference>
<feature type="domain" description="GGDEF" evidence="4">
    <location>
        <begin position="207"/>
        <end position="336"/>
    </location>
</feature>
<organism evidence="5 6">
    <name type="scientific">Candidatus Marimicrobium litorale</name>
    <dbReference type="NCBI Taxonomy" id="2518991"/>
    <lineage>
        <taxon>Bacteria</taxon>
        <taxon>Pseudomonadati</taxon>
        <taxon>Pseudomonadota</taxon>
        <taxon>Gammaproteobacteria</taxon>
        <taxon>Cellvibrionales</taxon>
        <taxon>Halieaceae</taxon>
        <taxon>Marimicrobium</taxon>
    </lineage>
</organism>
<evidence type="ECO:0000313" key="6">
    <source>
        <dbReference type="Proteomes" id="UP001143304"/>
    </source>
</evidence>
<keyword evidence="3" id="KW-0812">Transmembrane</keyword>
<protein>
    <recommendedName>
        <fullName evidence="1">diguanylate cyclase</fullName>
        <ecNumber evidence="1">2.7.7.65</ecNumber>
    </recommendedName>
</protein>
<dbReference type="Pfam" id="PF00990">
    <property type="entry name" value="GGDEF"/>
    <property type="match status" value="1"/>
</dbReference>
<feature type="transmembrane region" description="Helical" evidence="3">
    <location>
        <begin position="82"/>
        <end position="102"/>
    </location>
</feature>
<comment type="caution">
    <text evidence="5">The sequence shown here is derived from an EMBL/GenBank/DDBJ whole genome shotgun (WGS) entry which is preliminary data.</text>
</comment>
<gene>
    <name evidence="5" type="ORF">EYC82_15780</name>
</gene>
<feature type="transmembrane region" description="Helical" evidence="3">
    <location>
        <begin position="28"/>
        <end position="45"/>
    </location>
</feature>
<feature type="transmembrane region" description="Helical" evidence="3">
    <location>
        <begin position="109"/>
        <end position="128"/>
    </location>
</feature>
<evidence type="ECO:0000256" key="3">
    <source>
        <dbReference type="SAM" id="Phobius"/>
    </source>
</evidence>
<feature type="transmembrane region" description="Helical" evidence="3">
    <location>
        <begin position="57"/>
        <end position="76"/>
    </location>
</feature>
<dbReference type="InterPro" id="IPR050469">
    <property type="entry name" value="Diguanylate_Cyclase"/>
</dbReference>
<feature type="transmembrane region" description="Helical" evidence="3">
    <location>
        <begin position="140"/>
        <end position="157"/>
    </location>
</feature>
<dbReference type="InterPro" id="IPR000160">
    <property type="entry name" value="GGDEF_dom"/>
</dbReference>
<dbReference type="Gene3D" id="3.30.70.270">
    <property type="match status" value="1"/>
</dbReference>
<dbReference type="PANTHER" id="PTHR45138">
    <property type="entry name" value="REGULATORY COMPONENTS OF SENSORY TRANSDUCTION SYSTEM"/>
    <property type="match status" value="1"/>
</dbReference>
<accession>A0ABT3TBH4</accession>
<keyword evidence="3" id="KW-0472">Membrane</keyword>
<dbReference type="NCBIfam" id="TIGR00254">
    <property type="entry name" value="GGDEF"/>
    <property type="match status" value="1"/>
</dbReference>
<dbReference type="CDD" id="cd01949">
    <property type="entry name" value="GGDEF"/>
    <property type="match status" value="1"/>
</dbReference>
<evidence type="ECO:0000259" key="4">
    <source>
        <dbReference type="PROSITE" id="PS50887"/>
    </source>
</evidence>
<dbReference type="InterPro" id="IPR029787">
    <property type="entry name" value="Nucleotide_cyclase"/>
</dbReference>
<keyword evidence="3" id="KW-1133">Transmembrane helix</keyword>
<dbReference type="SUPFAM" id="SSF55073">
    <property type="entry name" value="Nucleotide cyclase"/>
    <property type="match status" value="1"/>
</dbReference>